<evidence type="ECO:0000313" key="4">
    <source>
        <dbReference type="EMBL" id="OPA76088.1"/>
    </source>
</evidence>
<feature type="chain" id="PRO_5039654367" description="Copper amine oxidase-like N-terminal domain-containing protein" evidence="2">
    <location>
        <begin position="26"/>
        <end position="633"/>
    </location>
</feature>
<feature type="domain" description="Copper amine oxidase-like N-terminal" evidence="3">
    <location>
        <begin position="45"/>
        <end position="147"/>
    </location>
</feature>
<sequence>MSKKLGLWWICLALMVTMIVPSVAAADGNNSVELRFKVGSVIASINGQRTSIAKPYREKGATMVPLSLITKAFHVDFSFENNTKITLTSTDHTIQFVIGSTKATVDGRTVETGAAPKLVGGVVMVPLRVVTDTLGATLRVEEDKTIVVTGRADQTGADDGGSNPSGINSDAGKTMIGDSYNGWSMRYPTGLVKHYQSENDGYITFTDEKGTYLLAVYVEPQSDALTNEDVLSKLADSAAQDGSLVVDKKIVDSAAIPYVQIITKGEDAIFSAIRGYYANDAYYELYYSDGLAKNYKDLAKHNDLLNSFRPSFDSKNAKLKDLSTVVGGMRKAENKDYGVTVSVPAEWSIDAANLMFVGSGSTQLTFDISSAAAGLTAEQWANQMDQYFKDVFLPEYWKQLGTSSIQVDGHAGALKKYQYTVGDESFVQYEVFLIVNGYKYLIEFDDAANNPNTETLFRDLINNVKLNNKQLVDNFGFLEDYRAYVDRTKRTLKTSKKSGISISIPDYWTLSTGDSSSLDNGKMQYQFPGGSFDLAVNPSEGTLEDEVASYLYVYNQQQVIYHNYKVTSHEATTLAGQPAHKFILDGKNIHYEQVVMVKNGKVYSLLSTMTNANRTDVNVKAVQDAVQSFKLTK</sequence>
<dbReference type="EMBL" id="MSZX01000007">
    <property type="protein sequence ID" value="OPA76088.1"/>
    <property type="molecule type" value="Genomic_DNA"/>
</dbReference>
<name>A0A1T2X872_9BACL</name>
<evidence type="ECO:0000313" key="5">
    <source>
        <dbReference type="Proteomes" id="UP000190188"/>
    </source>
</evidence>
<dbReference type="SUPFAM" id="SSF55383">
    <property type="entry name" value="Copper amine oxidase, domain N"/>
    <property type="match status" value="1"/>
</dbReference>
<evidence type="ECO:0000256" key="2">
    <source>
        <dbReference type="SAM" id="SignalP"/>
    </source>
</evidence>
<organism evidence="4 5">
    <name type="scientific">Paenibacillus selenitireducens</name>
    <dbReference type="NCBI Taxonomy" id="1324314"/>
    <lineage>
        <taxon>Bacteria</taxon>
        <taxon>Bacillati</taxon>
        <taxon>Bacillota</taxon>
        <taxon>Bacilli</taxon>
        <taxon>Bacillales</taxon>
        <taxon>Paenibacillaceae</taxon>
        <taxon>Paenibacillus</taxon>
    </lineage>
</organism>
<proteinExistence type="predicted"/>
<dbReference type="Pfam" id="PF07833">
    <property type="entry name" value="Cu_amine_oxidN1"/>
    <property type="match status" value="1"/>
</dbReference>
<keyword evidence="5" id="KW-1185">Reference proteome</keyword>
<comment type="caution">
    <text evidence="4">The sequence shown here is derived from an EMBL/GenBank/DDBJ whole genome shotgun (WGS) entry which is preliminary data.</text>
</comment>
<reference evidence="4 5" key="1">
    <citation type="submission" date="2017-01" db="EMBL/GenBank/DDBJ databases">
        <title>Genome analysis of Paenibacillus selenitrireducens ES3-24.</title>
        <authorList>
            <person name="Xu D."/>
            <person name="Yao R."/>
            <person name="Zheng S."/>
        </authorList>
    </citation>
    <scope>NUCLEOTIDE SEQUENCE [LARGE SCALE GENOMIC DNA]</scope>
    <source>
        <strain evidence="4 5">ES3-24</strain>
    </source>
</reference>
<dbReference type="AlphaFoldDB" id="A0A1T2X872"/>
<protein>
    <recommendedName>
        <fullName evidence="3">Copper amine oxidase-like N-terminal domain-containing protein</fullName>
    </recommendedName>
</protein>
<dbReference type="Gene3D" id="3.30.457.10">
    <property type="entry name" value="Copper amine oxidase-like, N-terminal domain"/>
    <property type="match status" value="1"/>
</dbReference>
<dbReference type="STRING" id="1324314.BVG16_17885"/>
<keyword evidence="2" id="KW-0732">Signal</keyword>
<dbReference type="InterPro" id="IPR012854">
    <property type="entry name" value="Cu_amine_oxidase-like_N"/>
</dbReference>
<evidence type="ECO:0000256" key="1">
    <source>
        <dbReference type="SAM" id="MobiDB-lite"/>
    </source>
</evidence>
<accession>A0A1T2X872</accession>
<evidence type="ECO:0000259" key="3">
    <source>
        <dbReference type="Pfam" id="PF07833"/>
    </source>
</evidence>
<dbReference type="OrthoDB" id="1736367at2"/>
<gene>
    <name evidence="4" type="ORF">BVG16_17885</name>
</gene>
<dbReference type="RefSeq" id="WP_078500230.1">
    <property type="nucleotide sequence ID" value="NZ_MSZX01000007.1"/>
</dbReference>
<feature type="region of interest" description="Disordered" evidence="1">
    <location>
        <begin position="152"/>
        <end position="171"/>
    </location>
</feature>
<feature type="signal peptide" evidence="2">
    <location>
        <begin position="1"/>
        <end position="25"/>
    </location>
</feature>
<dbReference type="Gene3D" id="3.40.1000.10">
    <property type="entry name" value="Mog1/PsbP, alpha/beta/alpha sandwich"/>
    <property type="match status" value="1"/>
</dbReference>
<dbReference type="InterPro" id="IPR036582">
    <property type="entry name" value="Mao_N_sf"/>
</dbReference>
<dbReference type="Proteomes" id="UP000190188">
    <property type="component" value="Unassembled WGS sequence"/>
</dbReference>